<evidence type="ECO:0000313" key="3">
    <source>
        <dbReference type="EMBL" id="RUL58512.1"/>
    </source>
</evidence>
<dbReference type="PROSITE" id="PS50943">
    <property type="entry name" value="HTH_CROC1"/>
    <property type="match status" value="1"/>
</dbReference>
<dbReference type="CDD" id="cd00093">
    <property type="entry name" value="HTH_XRE"/>
    <property type="match status" value="1"/>
</dbReference>
<evidence type="ECO:0000256" key="1">
    <source>
        <dbReference type="SAM" id="MobiDB-lite"/>
    </source>
</evidence>
<sequence>MKDRIRQIMESQHMTQQTFAQFIGISPAALSSIFNGRTNATLNTVEAIKSKLPALNSDWLLFGKGKMYEGELSGDDDNTTGGQANGEPMLDFGETESTIASYPHQSPIINNAGRQNSASQRQVLKPEVKYVERPQRQITEIRIYFDDLTYETFVPKSK</sequence>
<gene>
    <name evidence="3" type="ORF">EHV08_01160</name>
</gene>
<keyword evidence="4" id="KW-1185">Reference proteome</keyword>
<comment type="caution">
    <text evidence="3">The sequence shown here is derived from an EMBL/GenBank/DDBJ whole genome shotgun (WGS) entry which is preliminary data.</text>
</comment>
<dbReference type="EMBL" id="RYYU01000001">
    <property type="protein sequence ID" value="RUL58512.1"/>
    <property type="molecule type" value="Genomic_DNA"/>
</dbReference>
<name>A0A432LH55_9BACT</name>
<feature type="region of interest" description="Disordered" evidence="1">
    <location>
        <begin position="71"/>
        <end position="91"/>
    </location>
</feature>
<dbReference type="OrthoDB" id="1034290at2"/>
<reference evidence="3 4" key="1">
    <citation type="submission" date="2018-12" db="EMBL/GenBank/DDBJ databases">
        <title>Genome sequencing of Prevotella sp. KCOM 3155 (= JS262).</title>
        <authorList>
            <person name="Kook J.-K."/>
            <person name="Park S.-N."/>
            <person name="Lim Y.K."/>
        </authorList>
    </citation>
    <scope>NUCLEOTIDE SEQUENCE [LARGE SCALE GENOMIC DNA]</scope>
    <source>
        <strain evidence="3 4">KCOM 3155</strain>
    </source>
</reference>
<dbReference type="Pfam" id="PF01381">
    <property type="entry name" value="HTH_3"/>
    <property type="match status" value="1"/>
</dbReference>
<dbReference type="Proteomes" id="UP000278983">
    <property type="component" value="Unassembled WGS sequence"/>
</dbReference>
<dbReference type="GO" id="GO:0003677">
    <property type="term" value="F:DNA binding"/>
    <property type="evidence" value="ECO:0007669"/>
    <property type="project" value="InterPro"/>
</dbReference>
<dbReference type="Gene3D" id="1.10.260.40">
    <property type="entry name" value="lambda repressor-like DNA-binding domains"/>
    <property type="match status" value="1"/>
</dbReference>
<dbReference type="SUPFAM" id="SSF47413">
    <property type="entry name" value="lambda repressor-like DNA-binding domains"/>
    <property type="match status" value="1"/>
</dbReference>
<dbReference type="InterPro" id="IPR010982">
    <property type="entry name" value="Lambda_DNA-bd_dom_sf"/>
</dbReference>
<organism evidence="3 4">
    <name type="scientific">Prevotella koreensis</name>
    <dbReference type="NCBI Taxonomy" id="2490854"/>
    <lineage>
        <taxon>Bacteria</taxon>
        <taxon>Pseudomonadati</taxon>
        <taxon>Bacteroidota</taxon>
        <taxon>Bacteroidia</taxon>
        <taxon>Bacteroidales</taxon>
        <taxon>Prevotellaceae</taxon>
        <taxon>Prevotella</taxon>
    </lineage>
</organism>
<dbReference type="InterPro" id="IPR001387">
    <property type="entry name" value="Cro/C1-type_HTH"/>
</dbReference>
<evidence type="ECO:0000313" key="4">
    <source>
        <dbReference type="Proteomes" id="UP000278983"/>
    </source>
</evidence>
<dbReference type="RefSeq" id="WP_126677609.1">
    <property type="nucleotide sequence ID" value="NZ_RYYU01000001.1"/>
</dbReference>
<dbReference type="SMART" id="SM00530">
    <property type="entry name" value="HTH_XRE"/>
    <property type="match status" value="1"/>
</dbReference>
<evidence type="ECO:0000259" key="2">
    <source>
        <dbReference type="PROSITE" id="PS50943"/>
    </source>
</evidence>
<dbReference type="AlphaFoldDB" id="A0A432LH55"/>
<feature type="domain" description="HTH cro/C1-type" evidence="2">
    <location>
        <begin position="5"/>
        <end position="60"/>
    </location>
</feature>
<accession>A0A432LH55</accession>
<protein>
    <submittedName>
        <fullName evidence="3">XRE family transcriptional regulator</fullName>
    </submittedName>
</protein>
<proteinExistence type="predicted"/>